<comment type="caution">
    <text evidence="1">The sequence shown here is derived from an EMBL/GenBank/DDBJ whole genome shotgun (WGS) entry which is preliminary data.</text>
</comment>
<evidence type="ECO:0000313" key="1">
    <source>
        <dbReference type="EMBL" id="GBP76157.1"/>
    </source>
</evidence>
<name>A0A4C1YP36_EUMVA</name>
<reference evidence="1 2" key="1">
    <citation type="journal article" date="2019" name="Commun. Biol.">
        <title>The bagworm genome reveals a unique fibroin gene that provides high tensile strength.</title>
        <authorList>
            <person name="Kono N."/>
            <person name="Nakamura H."/>
            <person name="Ohtoshi R."/>
            <person name="Tomita M."/>
            <person name="Numata K."/>
            <person name="Arakawa K."/>
        </authorList>
    </citation>
    <scope>NUCLEOTIDE SEQUENCE [LARGE SCALE GENOMIC DNA]</scope>
</reference>
<protein>
    <submittedName>
        <fullName evidence="1">Uncharacterized protein</fullName>
    </submittedName>
</protein>
<dbReference type="AlphaFoldDB" id="A0A4C1YP36"/>
<dbReference type="EMBL" id="BGZK01001278">
    <property type="protein sequence ID" value="GBP76157.1"/>
    <property type="molecule type" value="Genomic_DNA"/>
</dbReference>
<evidence type="ECO:0000313" key="2">
    <source>
        <dbReference type="Proteomes" id="UP000299102"/>
    </source>
</evidence>
<sequence length="96" mass="10928">MCMRASVRACVRVFVPNVDEISLVDSEQIGCDRRTDKYASDSVRVPFLLLRNAVYFLVTILQGNQYFANIITPCFIMNSQNTLRKDHDESLLPGVQ</sequence>
<gene>
    <name evidence="1" type="ORF">EVAR_56029_1</name>
</gene>
<dbReference type="Proteomes" id="UP000299102">
    <property type="component" value="Unassembled WGS sequence"/>
</dbReference>
<proteinExistence type="predicted"/>
<keyword evidence="2" id="KW-1185">Reference proteome</keyword>
<accession>A0A4C1YP36</accession>
<organism evidence="1 2">
    <name type="scientific">Eumeta variegata</name>
    <name type="common">Bagworm moth</name>
    <name type="synonym">Eumeta japonica</name>
    <dbReference type="NCBI Taxonomy" id="151549"/>
    <lineage>
        <taxon>Eukaryota</taxon>
        <taxon>Metazoa</taxon>
        <taxon>Ecdysozoa</taxon>
        <taxon>Arthropoda</taxon>
        <taxon>Hexapoda</taxon>
        <taxon>Insecta</taxon>
        <taxon>Pterygota</taxon>
        <taxon>Neoptera</taxon>
        <taxon>Endopterygota</taxon>
        <taxon>Lepidoptera</taxon>
        <taxon>Glossata</taxon>
        <taxon>Ditrysia</taxon>
        <taxon>Tineoidea</taxon>
        <taxon>Psychidae</taxon>
        <taxon>Oiketicinae</taxon>
        <taxon>Eumeta</taxon>
    </lineage>
</organism>